<keyword evidence="6 7" id="KW-0411">Iron-sulfur</keyword>
<keyword evidence="1 7" id="KW-0813">Transport</keyword>
<feature type="domain" description="High potential iron-sulfur proteins family profile" evidence="8">
    <location>
        <begin position="26"/>
        <end position="103"/>
    </location>
</feature>
<dbReference type="SUPFAM" id="SSF57652">
    <property type="entry name" value="HIPIP (high potential iron protein)"/>
    <property type="match status" value="1"/>
</dbReference>
<dbReference type="InterPro" id="IPR036369">
    <property type="entry name" value="HIPIP_sf"/>
</dbReference>
<protein>
    <recommendedName>
        <fullName evidence="7">High-potential iron-sulfur protein</fullName>
        <shortName evidence="7">HiPIP</shortName>
    </recommendedName>
</protein>
<dbReference type="GO" id="GO:0009055">
    <property type="term" value="F:electron transfer activity"/>
    <property type="evidence" value="ECO:0007669"/>
    <property type="project" value="InterPro"/>
</dbReference>
<name>A0A158L4R2_9BURK</name>
<keyword evidence="4 7" id="KW-0249">Electron transport</keyword>
<organism evidence="9 10">
    <name type="scientific">Caballeronia arvi</name>
    <dbReference type="NCBI Taxonomy" id="1777135"/>
    <lineage>
        <taxon>Bacteria</taxon>
        <taxon>Pseudomonadati</taxon>
        <taxon>Pseudomonadota</taxon>
        <taxon>Betaproteobacteria</taxon>
        <taxon>Burkholderiales</taxon>
        <taxon>Burkholderiaceae</taxon>
        <taxon>Caballeronia</taxon>
    </lineage>
</organism>
<keyword evidence="10" id="KW-1185">Reference proteome</keyword>
<accession>A0A158L4R2</accession>
<evidence type="ECO:0000313" key="10">
    <source>
        <dbReference type="Proteomes" id="UP000055019"/>
    </source>
</evidence>
<evidence type="ECO:0000256" key="7">
    <source>
        <dbReference type="RuleBase" id="RU000620"/>
    </source>
</evidence>
<evidence type="ECO:0000259" key="8">
    <source>
        <dbReference type="PROSITE" id="PS51373"/>
    </source>
</evidence>
<keyword evidence="3 7" id="KW-0479">Metal-binding</keyword>
<dbReference type="InterPro" id="IPR000170">
    <property type="entry name" value="High_potential_FeS_prot"/>
</dbReference>
<keyword evidence="5 7" id="KW-0408">Iron</keyword>
<dbReference type="GO" id="GO:0019646">
    <property type="term" value="P:aerobic electron transport chain"/>
    <property type="evidence" value="ECO:0007669"/>
    <property type="project" value="InterPro"/>
</dbReference>
<sequence length="103" mass="10967">MPLTRRRFMILAASVASTTGLSTESRADAPVLSESDPTAQALGYKTDATKVDKTRFPRYEAGQTCANCQLYQGKAGSANGPCPTYGGKLVEAKGWCNAYVKKA</sequence>
<evidence type="ECO:0000256" key="5">
    <source>
        <dbReference type="ARBA" id="ARBA00023004"/>
    </source>
</evidence>
<evidence type="ECO:0000256" key="1">
    <source>
        <dbReference type="ARBA" id="ARBA00022448"/>
    </source>
</evidence>
<dbReference type="InterPro" id="IPR006311">
    <property type="entry name" value="TAT_signal"/>
</dbReference>
<dbReference type="OrthoDB" id="5298540at2"/>
<evidence type="ECO:0000313" key="9">
    <source>
        <dbReference type="EMBL" id="SAL87691.1"/>
    </source>
</evidence>
<comment type="subunit">
    <text evidence="7">Homodimer.</text>
</comment>
<dbReference type="PROSITE" id="PS51373">
    <property type="entry name" value="HIPIP"/>
    <property type="match status" value="1"/>
</dbReference>
<keyword evidence="2 7" id="KW-0004">4Fe-4S</keyword>
<evidence type="ECO:0000256" key="3">
    <source>
        <dbReference type="ARBA" id="ARBA00022723"/>
    </source>
</evidence>
<evidence type="ECO:0000256" key="6">
    <source>
        <dbReference type="ARBA" id="ARBA00023014"/>
    </source>
</evidence>
<evidence type="ECO:0000256" key="2">
    <source>
        <dbReference type="ARBA" id="ARBA00022485"/>
    </source>
</evidence>
<dbReference type="EMBL" id="FCOM02000099">
    <property type="protein sequence ID" value="SAL87691.1"/>
    <property type="molecule type" value="Genomic_DNA"/>
</dbReference>
<dbReference type="Gene3D" id="4.10.490.10">
    <property type="entry name" value="High potential iron-sulphur protein"/>
    <property type="match status" value="1"/>
</dbReference>
<dbReference type="Pfam" id="PF01355">
    <property type="entry name" value="HIPIP"/>
    <property type="match status" value="1"/>
</dbReference>
<gene>
    <name evidence="9" type="ORF">AWB74_08222</name>
</gene>
<dbReference type="AlphaFoldDB" id="A0A158L4R2"/>
<dbReference type="PROSITE" id="PS51318">
    <property type="entry name" value="TAT"/>
    <property type="match status" value="1"/>
</dbReference>
<comment type="function">
    <text evidence="7">Specific class of high-redox-potential 4Fe-4S ferredoxins. Functions in anaerobic electron transport in most purple and in some other photosynthetic bacteria and in at least one genus (Paracoccus) of halophilic, denitrifying bacteria.</text>
</comment>
<dbReference type="RefSeq" id="WP_061152311.1">
    <property type="nucleotide sequence ID" value="NZ_FCOM02000099.1"/>
</dbReference>
<dbReference type="Proteomes" id="UP000055019">
    <property type="component" value="Unassembled WGS sequence"/>
</dbReference>
<comment type="similarity">
    <text evidence="7">Belongs to the high-potential iron-sulfur protein (HiPIP) family.</text>
</comment>
<dbReference type="GO" id="GO:0046872">
    <property type="term" value="F:metal ion binding"/>
    <property type="evidence" value="ECO:0007669"/>
    <property type="project" value="UniProtKB-KW"/>
</dbReference>
<comment type="caution">
    <text evidence="9">The sequence shown here is derived from an EMBL/GenBank/DDBJ whole genome shotgun (WGS) entry which is preliminary data.</text>
</comment>
<proteinExistence type="inferred from homology"/>
<reference evidence="9" key="1">
    <citation type="submission" date="2016-01" db="EMBL/GenBank/DDBJ databases">
        <authorList>
            <person name="Peeters C."/>
        </authorList>
    </citation>
    <scope>NUCLEOTIDE SEQUENCE [LARGE SCALE GENOMIC DNA]</scope>
    <source>
        <strain evidence="9">LMG 29317</strain>
    </source>
</reference>
<dbReference type="GO" id="GO:0051539">
    <property type="term" value="F:4 iron, 4 sulfur cluster binding"/>
    <property type="evidence" value="ECO:0007669"/>
    <property type="project" value="UniProtKB-KW"/>
</dbReference>
<evidence type="ECO:0000256" key="4">
    <source>
        <dbReference type="ARBA" id="ARBA00022982"/>
    </source>
</evidence>